<evidence type="ECO:0000256" key="1">
    <source>
        <dbReference type="ARBA" id="ARBA00004442"/>
    </source>
</evidence>
<dbReference type="OrthoDB" id="697229at2"/>
<name>A0A1X7KMF4_9SPHI</name>
<sequence>MFKLNIKHTIILLIFAVWGCKEDFLEVTPKGRLIATTVEDYSRLLTNRKLIVINTDAQIPMGDELTAIETYFRNAALRTQRLFRWDPVIYDQDIDAVEMNEPMANIYLYNKVINEVMEATGGSDSEKRWIMAQAKAGRAWTYFLMINYYGLPYAEATAANNPGFPIVRVANVMEDTFERNSVKEVYEFIVQDLLEAIPDLMPEINDRVRPSRSFAEGLLGKVYMYMGRYQDALPLLQSAIHGLSQATIPAALYDYNETFAPGGSMDGGGMFGPPYPTTINVHENIFSKQAANDWTFGRYELVISEATVALYDSVDFRLNFYDKGPLWSPDEYPNGMLRRVGPGVAQMGMMVSDLYLLQAETKARLNDLLGATEDLVHFRKHRLPPGHEAIAPVITNNRIALITYILEERIREFALQGDRWFDMRRLSVDEEFKHTVGYTHNVVNDDGEVMQTYELKPERLVLRFTEKLMRQNPGMVNNP</sequence>
<dbReference type="Pfam" id="PF07980">
    <property type="entry name" value="SusD_RagB"/>
    <property type="match status" value="1"/>
</dbReference>
<dbReference type="InterPro" id="IPR012944">
    <property type="entry name" value="SusD_RagB_dom"/>
</dbReference>
<keyword evidence="5" id="KW-0998">Cell outer membrane</keyword>
<evidence type="ECO:0000313" key="9">
    <source>
        <dbReference type="Proteomes" id="UP000192980"/>
    </source>
</evidence>
<evidence type="ECO:0000256" key="5">
    <source>
        <dbReference type="ARBA" id="ARBA00023237"/>
    </source>
</evidence>
<protein>
    <submittedName>
        <fullName evidence="8">SusD family protein</fullName>
    </submittedName>
</protein>
<dbReference type="InterPro" id="IPR011990">
    <property type="entry name" value="TPR-like_helical_dom_sf"/>
</dbReference>
<evidence type="ECO:0000259" key="7">
    <source>
        <dbReference type="Pfam" id="PF14322"/>
    </source>
</evidence>
<dbReference type="Proteomes" id="UP000192980">
    <property type="component" value="Unassembled WGS sequence"/>
</dbReference>
<evidence type="ECO:0000256" key="4">
    <source>
        <dbReference type="ARBA" id="ARBA00023136"/>
    </source>
</evidence>
<dbReference type="Gene3D" id="1.25.40.390">
    <property type="match status" value="1"/>
</dbReference>
<dbReference type="InterPro" id="IPR033985">
    <property type="entry name" value="SusD-like_N"/>
</dbReference>
<evidence type="ECO:0000256" key="2">
    <source>
        <dbReference type="ARBA" id="ARBA00006275"/>
    </source>
</evidence>
<organism evidence="8 9">
    <name type="scientific">Sphingobacterium psychroaquaticum</name>
    <dbReference type="NCBI Taxonomy" id="561061"/>
    <lineage>
        <taxon>Bacteria</taxon>
        <taxon>Pseudomonadati</taxon>
        <taxon>Bacteroidota</taxon>
        <taxon>Sphingobacteriia</taxon>
        <taxon>Sphingobacteriales</taxon>
        <taxon>Sphingobacteriaceae</taxon>
        <taxon>Sphingobacterium</taxon>
    </lineage>
</organism>
<evidence type="ECO:0000259" key="6">
    <source>
        <dbReference type="Pfam" id="PF07980"/>
    </source>
</evidence>
<dbReference type="Pfam" id="PF14322">
    <property type="entry name" value="SusD-like_3"/>
    <property type="match status" value="1"/>
</dbReference>
<dbReference type="RefSeq" id="WP_085473749.1">
    <property type="nucleotide sequence ID" value="NZ_FXAU01000006.1"/>
</dbReference>
<evidence type="ECO:0000256" key="3">
    <source>
        <dbReference type="ARBA" id="ARBA00022729"/>
    </source>
</evidence>
<keyword evidence="3" id="KW-0732">Signal</keyword>
<comment type="similarity">
    <text evidence="2">Belongs to the SusD family.</text>
</comment>
<evidence type="ECO:0000313" key="8">
    <source>
        <dbReference type="EMBL" id="SMG42704.1"/>
    </source>
</evidence>
<feature type="domain" description="RagB/SusD" evidence="6">
    <location>
        <begin position="352"/>
        <end position="479"/>
    </location>
</feature>
<proteinExistence type="inferred from homology"/>
<feature type="domain" description="SusD-like N-terminal" evidence="7">
    <location>
        <begin position="23"/>
        <end position="224"/>
    </location>
</feature>
<dbReference type="EMBL" id="FXAU01000006">
    <property type="protein sequence ID" value="SMG42704.1"/>
    <property type="molecule type" value="Genomic_DNA"/>
</dbReference>
<keyword evidence="4" id="KW-0472">Membrane</keyword>
<dbReference type="SUPFAM" id="SSF48452">
    <property type="entry name" value="TPR-like"/>
    <property type="match status" value="1"/>
</dbReference>
<dbReference type="GO" id="GO:0009279">
    <property type="term" value="C:cell outer membrane"/>
    <property type="evidence" value="ECO:0007669"/>
    <property type="project" value="UniProtKB-SubCell"/>
</dbReference>
<gene>
    <name evidence="8" type="ORF">SAMN05660862_3030</name>
</gene>
<dbReference type="STRING" id="561061.SAMN05660862_3030"/>
<accession>A0A1X7KMF4</accession>
<comment type="subcellular location">
    <subcellularLocation>
        <location evidence="1">Cell outer membrane</location>
    </subcellularLocation>
</comment>
<reference evidence="8 9" key="1">
    <citation type="submission" date="2017-04" db="EMBL/GenBank/DDBJ databases">
        <authorList>
            <person name="Afonso C.L."/>
            <person name="Miller P.J."/>
            <person name="Scott M.A."/>
            <person name="Spackman E."/>
            <person name="Goraichik I."/>
            <person name="Dimitrov K.M."/>
            <person name="Suarez D.L."/>
            <person name="Swayne D.E."/>
        </authorList>
    </citation>
    <scope>NUCLEOTIDE SEQUENCE [LARGE SCALE GENOMIC DNA]</scope>
    <source>
        <strain evidence="8 9">DSM 22418</strain>
    </source>
</reference>
<dbReference type="AlphaFoldDB" id="A0A1X7KMF4"/>
<keyword evidence="9" id="KW-1185">Reference proteome</keyword>